<evidence type="ECO:0000256" key="2">
    <source>
        <dbReference type="ARBA" id="ARBA00023125"/>
    </source>
</evidence>
<dbReference type="Proteomes" id="UP000540412">
    <property type="component" value="Unassembled WGS sequence"/>
</dbReference>
<evidence type="ECO:0000313" key="6">
    <source>
        <dbReference type="Proteomes" id="UP000540412"/>
    </source>
</evidence>
<dbReference type="InterPro" id="IPR018060">
    <property type="entry name" value="HTH_AraC"/>
</dbReference>
<evidence type="ECO:0000256" key="1">
    <source>
        <dbReference type="ARBA" id="ARBA00023015"/>
    </source>
</evidence>
<reference evidence="5 6" key="1">
    <citation type="submission" date="2020-08" db="EMBL/GenBank/DDBJ databases">
        <title>Sequencing the genomes of 1000 actinobacteria strains.</title>
        <authorList>
            <person name="Klenk H.-P."/>
        </authorList>
    </citation>
    <scope>NUCLEOTIDE SEQUENCE [LARGE SCALE GENOMIC DNA]</scope>
    <source>
        <strain evidence="5 6">DSM 43582</strain>
    </source>
</reference>
<dbReference type="PROSITE" id="PS01124">
    <property type="entry name" value="HTH_ARAC_FAMILY_2"/>
    <property type="match status" value="1"/>
</dbReference>
<organism evidence="5 6">
    <name type="scientific">Nocardia transvalensis</name>
    <dbReference type="NCBI Taxonomy" id="37333"/>
    <lineage>
        <taxon>Bacteria</taxon>
        <taxon>Bacillati</taxon>
        <taxon>Actinomycetota</taxon>
        <taxon>Actinomycetes</taxon>
        <taxon>Mycobacteriales</taxon>
        <taxon>Nocardiaceae</taxon>
        <taxon>Nocardia</taxon>
    </lineage>
</organism>
<keyword evidence="1" id="KW-0805">Transcription regulation</keyword>
<name>A0A7W9UJM4_9NOCA</name>
<dbReference type="SUPFAM" id="SSF46689">
    <property type="entry name" value="Homeodomain-like"/>
    <property type="match status" value="1"/>
</dbReference>
<accession>A0A7W9UJM4</accession>
<keyword evidence="2 5" id="KW-0238">DNA-binding</keyword>
<dbReference type="GO" id="GO:0043565">
    <property type="term" value="F:sequence-specific DNA binding"/>
    <property type="evidence" value="ECO:0007669"/>
    <property type="project" value="InterPro"/>
</dbReference>
<dbReference type="Pfam" id="PF12833">
    <property type="entry name" value="HTH_18"/>
    <property type="match status" value="1"/>
</dbReference>
<dbReference type="PANTHER" id="PTHR46796">
    <property type="entry name" value="HTH-TYPE TRANSCRIPTIONAL ACTIVATOR RHAS-RELATED"/>
    <property type="match status" value="1"/>
</dbReference>
<dbReference type="EMBL" id="JACHIT010000002">
    <property type="protein sequence ID" value="MBB5915604.1"/>
    <property type="molecule type" value="Genomic_DNA"/>
</dbReference>
<keyword evidence="6" id="KW-1185">Reference proteome</keyword>
<evidence type="ECO:0000256" key="3">
    <source>
        <dbReference type="ARBA" id="ARBA00023163"/>
    </source>
</evidence>
<feature type="domain" description="HTH araC/xylS-type" evidence="4">
    <location>
        <begin position="212"/>
        <end position="313"/>
    </location>
</feature>
<dbReference type="Gene3D" id="1.10.10.60">
    <property type="entry name" value="Homeodomain-like"/>
    <property type="match status" value="1"/>
</dbReference>
<dbReference type="InterPro" id="IPR035418">
    <property type="entry name" value="AraC-bd_2"/>
</dbReference>
<dbReference type="PROSITE" id="PS00041">
    <property type="entry name" value="HTH_ARAC_FAMILY_1"/>
    <property type="match status" value="1"/>
</dbReference>
<dbReference type="PRINTS" id="PR00032">
    <property type="entry name" value="HTHARAC"/>
</dbReference>
<dbReference type="InterPro" id="IPR009057">
    <property type="entry name" value="Homeodomain-like_sf"/>
</dbReference>
<evidence type="ECO:0000259" key="4">
    <source>
        <dbReference type="PROSITE" id="PS01124"/>
    </source>
</evidence>
<dbReference type="PANTHER" id="PTHR46796:SF6">
    <property type="entry name" value="ARAC SUBFAMILY"/>
    <property type="match status" value="1"/>
</dbReference>
<dbReference type="InterPro" id="IPR020449">
    <property type="entry name" value="Tscrpt_reg_AraC-type_HTH"/>
</dbReference>
<dbReference type="GO" id="GO:0003700">
    <property type="term" value="F:DNA-binding transcription factor activity"/>
    <property type="evidence" value="ECO:0007669"/>
    <property type="project" value="InterPro"/>
</dbReference>
<dbReference type="Pfam" id="PF14525">
    <property type="entry name" value="AraC_binding_2"/>
    <property type="match status" value="1"/>
</dbReference>
<sequence length="359" mass="38877">MAVLLDTSTVAARDRADLVACALQQASAPAHIVLADPGGPVHGRVEEWRFGDATLVRARMGGYRFTRTPDLVHAAPSPQLLMIVSPTGRMRWSQDDDRHEIGPGRLCVADLNRPYVADWCGGEIMGLHVPLDQLELPAETVRRAADRLAASPLYRLVANHIALTAPIADLLETDPGTRDFGGGCVTMVRALLISAAGGPGDATTLPADLLLDQIGEYIHRHLADPDLGPADLARAHHISVRYLYKLCARADLSPQQWIIERRLDRVRRALASPRLRDRPIATIAQQCGFRDPSHFARRFRSAYGMTPREWRQAALDSDQMIVPTSSGTSRSSARSATAAMVMDGLQAAAVPGTSAPSST</sequence>
<protein>
    <submittedName>
        <fullName evidence="5">AraC-like DNA-binding protein</fullName>
    </submittedName>
</protein>
<keyword evidence="3" id="KW-0804">Transcription</keyword>
<comment type="caution">
    <text evidence="5">The sequence shown here is derived from an EMBL/GenBank/DDBJ whole genome shotgun (WGS) entry which is preliminary data.</text>
</comment>
<dbReference type="AlphaFoldDB" id="A0A7W9UJM4"/>
<dbReference type="InterPro" id="IPR050204">
    <property type="entry name" value="AraC_XylS_family_regulators"/>
</dbReference>
<dbReference type="InterPro" id="IPR018062">
    <property type="entry name" value="HTH_AraC-typ_CS"/>
</dbReference>
<gene>
    <name evidence="5" type="ORF">BJY24_004516</name>
</gene>
<dbReference type="SMART" id="SM00342">
    <property type="entry name" value="HTH_ARAC"/>
    <property type="match status" value="1"/>
</dbReference>
<evidence type="ECO:0000313" key="5">
    <source>
        <dbReference type="EMBL" id="MBB5915604.1"/>
    </source>
</evidence>
<proteinExistence type="predicted"/>